<keyword evidence="4 6" id="KW-1133">Transmembrane helix</keyword>
<evidence type="ECO:0000256" key="2">
    <source>
        <dbReference type="ARBA" id="ARBA00022475"/>
    </source>
</evidence>
<dbReference type="RefSeq" id="WP_014201737.1">
    <property type="nucleotide sequence ID" value="NC_016599.1"/>
</dbReference>
<dbReference type="PANTHER" id="PTHR30213">
    <property type="entry name" value="INNER MEMBRANE PROTEIN YHJD"/>
    <property type="match status" value="1"/>
</dbReference>
<dbReference type="eggNOG" id="COG1295">
    <property type="taxonomic scope" value="Bacteria"/>
</dbReference>
<evidence type="ECO:0000256" key="5">
    <source>
        <dbReference type="ARBA" id="ARBA00023136"/>
    </source>
</evidence>
<sequence length="315" mass="35758">MLKNLKTILLRTWYRVLRQAKRIRLPLFEGLTLYAVLSFFIRGIVEGKITDRAASVAFSFFLALFPGIIFLFNLIPFFPIEGMENEVFYTFQRVLPPDTYDAARTTIDDILNNKRTDLLSFGFLFALVFATNGINSLISNFNNTIHQIDTRGFFKQQLVSVVLTIVLSFLFLVGLTIVIFSSGVINGLLNFFRLEVISPFIIETTRLLLMLSVVLLAIALMYNFGPSKKRQWRFISPGSLLATFLIVITSVGFSFYVSNFAQYNKLYGSIGTLMIILLWIYINAIVLILGFELNASIASLKNEQSQAELELDLET</sequence>
<keyword evidence="8" id="KW-1185">Reference proteome</keyword>
<dbReference type="STRING" id="926562.Oweho_1384"/>
<dbReference type="GO" id="GO:0005886">
    <property type="term" value="C:plasma membrane"/>
    <property type="evidence" value="ECO:0007669"/>
    <property type="project" value="UniProtKB-SubCell"/>
</dbReference>
<evidence type="ECO:0000256" key="3">
    <source>
        <dbReference type="ARBA" id="ARBA00022692"/>
    </source>
</evidence>
<feature type="transmembrane region" description="Helical" evidence="6">
    <location>
        <begin position="118"/>
        <end position="138"/>
    </location>
</feature>
<feature type="transmembrane region" description="Helical" evidence="6">
    <location>
        <begin position="269"/>
        <end position="291"/>
    </location>
</feature>
<gene>
    <name evidence="7" type="ordered locus">Oweho_1384</name>
</gene>
<feature type="transmembrane region" description="Helical" evidence="6">
    <location>
        <begin position="234"/>
        <end position="257"/>
    </location>
</feature>
<evidence type="ECO:0000256" key="1">
    <source>
        <dbReference type="ARBA" id="ARBA00004651"/>
    </source>
</evidence>
<name>G8R7M8_OWEHD</name>
<keyword evidence="5 6" id="KW-0472">Membrane</keyword>
<dbReference type="Pfam" id="PF03631">
    <property type="entry name" value="Virul_fac_BrkB"/>
    <property type="match status" value="1"/>
</dbReference>
<dbReference type="PANTHER" id="PTHR30213:SF0">
    <property type="entry name" value="UPF0761 MEMBRANE PROTEIN YIHY"/>
    <property type="match status" value="1"/>
</dbReference>
<comment type="subcellular location">
    <subcellularLocation>
        <location evidence="1">Cell membrane</location>
        <topology evidence="1">Multi-pass membrane protein</topology>
    </subcellularLocation>
</comment>
<keyword evidence="3 6" id="KW-0812">Transmembrane</keyword>
<keyword evidence="2" id="KW-1003">Cell membrane</keyword>
<proteinExistence type="predicted"/>
<feature type="transmembrane region" description="Helical" evidence="6">
    <location>
        <begin position="23"/>
        <end position="41"/>
    </location>
</feature>
<dbReference type="PIRSF" id="PIRSF035875">
    <property type="entry name" value="RNase_BN"/>
    <property type="match status" value="1"/>
</dbReference>
<accession>G8R7M8</accession>
<protein>
    <submittedName>
        <fullName evidence="7">Putative membrane protein</fullName>
    </submittedName>
</protein>
<feature type="transmembrane region" description="Helical" evidence="6">
    <location>
        <begin position="200"/>
        <end position="222"/>
    </location>
</feature>
<evidence type="ECO:0000256" key="6">
    <source>
        <dbReference type="SAM" id="Phobius"/>
    </source>
</evidence>
<dbReference type="InterPro" id="IPR017039">
    <property type="entry name" value="Virul_fac_BrkB"/>
</dbReference>
<dbReference type="Proteomes" id="UP000005631">
    <property type="component" value="Chromosome"/>
</dbReference>
<dbReference type="AlphaFoldDB" id="G8R7M8"/>
<reference evidence="7 8" key="1">
    <citation type="journal article" date="2012" name="Stand. Genomic Sci.">
        <title>Genome sequence of the orange-pigmented seawater bacterium Owenweeksia hongkongensis type strain (UST20020801(T)).</title>
        <authorList>
            <person name="Riedel T."/>
            <person name="Held B."/>
            <person name="Nolan M."/>
            <person name="Lucas S."/>
            <person name="Lapidus A."/>
            <person name="Tice H."/>
            <person name="Del Rio T.G."/>
            <person name="Cheng J.F."/>
            <person name="Han C."/>
            <person name="Tapia R."/>
            <person name="Goodwin L.A."/>
            <person name="Pitluck S."/>
            <person name="Liolios K."/>
            <person name="Mavromatis K."/>
            <person name="Pagani I."/>
            <person name="Ivanova N."/>
            <person name="Mikhailova N."/>
            <person name="Pati A."/>
            <person name="Chen A."/>
            <person name="Palaniappan K."/>
            <person name="Rohde M."/>
            <person name="Tindall B.J."/>
            <person name="Detter J.C."/>
            <person name="Goker M."/>
            <person name="Woyke T."/>
            <person name="Bristow J."/>
            <person name="Eisen J.A."/>
            <person name="Markowitz V."/>
            <person name="Hugenholtz P."/>
            <person name="Klenk H.P."/>
            <person name="Kyrpides N.C."/>
        </authorList>
    </citation>
    <scope>NUCLEOTIDE SEQUENCE</scope>
    <source>
        <strain evidence="8">DSM 17368 / JCM 12287 / NRRL B-23963</strain>
    </source>
</reference>
<organism evidence="7 8">
    <name type="scientific">Owenweeksia hongkongensis (strain DSM 17368 / CIP 108786 / JCM 12287 / NRRL B-23963 / UST20020801)</name>
    <dbReference type="NCBI Taxonomy" id="926562"/>
    <lineage>
        <taxon>Bacteria</taxon>
        <taxon>Pseudomonadati</taxon>
        <taxon>Bacteroidota</taxon>
        <taxon>Flavobacteriia</taxon>
        <taxon>Flavobacteriales</taxon>
        <taxon>Owenweeksiaceae</taxon>
        <taxon>Owenweeksia</taxon>
    </lineage>
</organism>
<evidence type="ECO:0000256" key="4">
    <source>
        <dbReference type="ARBA" id="ARBA00022989"/>
    </source>
</evidence>
<evidence type="ECO:0000313" key="8">
    <source>
        <dbReference type="Proteomes" id="UP000005631"/>
    </source>
</evidence>
<feature type="transmembrane region" description="Helical" evidence="6">
    <location>
        <begin position="53"/>
        <end position="75"/>
    </location>
</feature>
<dbReference type="HOGENOM" id="CLU_045539_4_2_10"/>
<dbReference type="OrthoDB" id="977385at2"/>
<evidence type="ECO:0000313" key="7">
    <source>
        <dbReference type="EMBL" id="AEV32381.1"/>
    </source>
</evidence>
<dbReference type="KEGG" id="oho:Oweho_1384"/>
<dbReference type="NCBIfam" id="TIGR00765">
    <property type="entry name" value="yihY_not_rbn"/>
    <property type="match status" value="1"/>
</dbReference>
<dbReference type="EMBL" id="CP003156">
    <property type="protein sequence ID" value="AEV32381.1"/>
    <property type="molecule type" value="Genomic_DNA"/>
</dbReference>
<feature type="transmembrane region" description="Helical" evidence="6">
    <location>
        <begin position="158"/>
        <end position="180"/>
    </location>
</feature>